<dbReference type="EMBL" id="JAECZO010000005">
    <property type="protein sequence ID" value="KAK7200310.1"/>
    <property type="molecule type" value="Genomic_DNA"/>
</dbReference>
<dbReference type="AlphaFoldDB" id="A0AAW0F2E2"/>
<dbReference type="Proteomes" id="UP001430356">
    <property type="component" value="Unassembled WGS sequence"/>
</dbReference>
<feature type="transmembrane region" description="Helical" evidence="2">
    <location>
        <begin position="60"/>
        <end position="81"/>
    </location>
</feature>
<evidence type="ECO:0000256" key="2">
    <source>
        <dbReference type="SAM" id="Phobius"/>
    </source>
</evidence>
<comment type="caution">
    <text evidence="3">The sequence shown here is derived from an EMBL/GenBank/DDBJ whole genome shotgun (WGS) entry which is preliminary data.</text>
</comment>
<name>A0AAW0F2E2_9TRYP</name>
<sequence>MSATTATASRNRRPHPPQDTSKHYTEVPPTVVKQHNPIYRAIKRLDPEIAFGELEPAEKVVVVIAALVVVALAIGGPVYVIRYALS</sequence>
<keyword evidence="2" id="KW-0472">Membrane</keyword>
<evidence type="ECO:0000313" key="4">
    <source>
        <dbReference type="Proteomes" id="UP001430356"/>
    </source>
</evidence>
<evidence type="ECO:0000313" key="3">
    <source>
        <dbReference type="EMBL" id="KAK7200310.1"/>
    </source>
</evidence>
<proteinExistence type="predicted"/>
<gene>
    <name evidence="3" type="ORF">NESM_000084000</name>
</gene>
<reference evidence="3 4" key="1">
    <citation type="journal article" date="2021" name="MBio">
        <title>A New Model Trypanosomatid, Novymonas esmeraldas: Genomic Perception of Its 'Candidatus Pandoraea novymonadis' Endosymbiont.</title>
        <authorList>
            <person name="Zakharova A."/>
            <person name="Saura A."/>
            <person name="Butenko A."/>
            <person name="Podesvova L."/>
            <person name="Warmusova S."/>
            <person name="Kostygov A.Y."/>
            <person name="Nenarokova A."/>
            <person name="Lukes J."/>
            <person name="Opperdoes F.R."/>
            <person name="Yurchenko V."/>
        </authorList>
    </citation>
    <scope>NUCLEOTIDE SEQUENCE [LARGE SCALE GENOMIC DNA]</scope>
    <source>
        <strain evidence="3 4">E262AT.01</strain>
    </source>
</reference>
<keyword evidence="2" id="KW-0812">Transmembrane</keyword>
<organism evidence="3 4">
    <name type="scientific">Novymonas esmeraldas</name>
    <dbReference type="NCBI Taxonomy" id="1808958"/>
    <lineage>
        <taxon>Eukaryota</taxon>
        <taxon>Discoba</taxon>
        <taxon>Euglenozoa</taxon>
        <taxon>Kinetoplastea</taxon>
        <taxon>Metakinetoplastina</taxon>
        <taxon>Trypanosomatida</taxon>
        <taxon>Trypanosomatidae</taxon>
        <taxon>Novymonas</taxon>
    </lineage>
</organism>
<protein>
    <submittedName>
        <fullName evidence="3">Uncharacterized protein</fullName>
    </submittedName>
</protein>
<keyword evidence="2" id="KW-1133">Transmembrane helix</keyword>
<accession>A0AAW0F2E2</accession>
<keyword evidence="4" id="KW-1185">Reference proteome</keyword>
<evidence type="ECO:0000256" key="1">
    <source>
        <dbReference type="SAM" id="MobiDB-lite"/>
    </source>
</evidence>
<feature type="region of interest" description="Disordered" evidence="1">
    <location>
        <begin position="1"/>
        <end position="29"/>
    </location>
</feature>